<evidence type="ECO:0000313" key="22">
    <source>
        <dbReference type="EMBL" id="AAS97354.1"/>
    </source>
</evidence>
<dbReference type="NCBIfam" id="TIGR01499">
    <property type="entry name" value="folC"/>
    <property type="match status" value="1"/>
</dbReference>
<dbReference type="PaxDb" id="882-DVU_2882"/>
<comment type="similarity">
    <text evidence="4">Belongs to the folylpolyglutamate synthase family.</text>
</comment>
<evidence type="ECO:0000256" key="7">
    <source>
        <dbReference type="ARBA" id="ARBA00019357"/>
    </source>
</evidence>
<dbReference type="InterPro" id="IPR001645">
    <property type="entry name" value="Folylpolyglutamate_synth"/>
</dbReference>
<dbReference type="SUPFAM" id="SSF53244">
    <property type="entry name" value="MurD-like peptide ligases, peptide-binding domain"/>
    <property type="match status" value="1"/>
</dbReference>
<evidence type="ECO:0000256" key="9">
    <source>
        <dbReference type="ARBA" id="ARBA00022723"/>
    </source>
</evidence>
<evidence type="ECO:0000256" key="16">
    <source>
        <dbReference type="ARBA" id="ARBA00032510"/>
    </source>
</evidence>
<dbReference type="STRING" id="882.DVU_2882"/>
<reference evidence="22 23" key="1">
    <citation type="journal article" date="2004" name="Nat. Biotechnol.">
        <title>The genome sequence of the anaerobic, sulfate-reducing bacterium Desulfovibrio vulgaris Hildenborough.</title>
        <authorList>
            <person name="Heidelberg J.F."/>
            <person name="Seshadri R."/>
            <person name="Haveman S.A."/>
            <person name="Hemme C.L."/>
            <person name="Paulsen I.T."/>
            <person name="Kolonay J.F."/>
            <person name="Eisen J.A."/>
            <person name="Ward N."/>
            <person name="Methe B."/>
            <person name="Brinkac L.M."/>
            <person name="Daugherty S.C."/>
            <person name="Deboy R.T."/>
            <person name="Dodson R.J."/>
            <person name="Durkin A.S."/>
            <person name="Madupu R."/>
            <person name="Nelson W.C."/>
            <person name="Sullivan S.A."/>
            <person name="Fouts D."/>
            <person name="Haft D.H."/>
            <person name="Selengut J."/>
            <person name="Peterson J.D."/>
            <person name="Davidsen T.M."/>
            <person name="Zafar N."/>
            <person name="Zhou L."/>
            <person name="Radune D."/>
            <person name="Dimitrov G."/>
            <person name="Hance M."/>
            <person name="Tran K."/>
            <person name="Khouri H."/>
            <person name="Gill J."/>
            <person name="Utterback T.R."/>
            <person name="Feldblyum T.V."/>
            <person name="Wall J.D."/>
            <person name="Voordouw G."/>
            <person name="Fraser C.M."/>
        </authorList>
    </citation>
    <scope>NUCLEOTIDE SEQUENCE [LARGE SCALE GENOMIC DNA]</scope>
    <source>
        <strain evidence="23">ATCC 29579 / DSM 644 / NCIMB 8303 / VKM B-1760 / Hildenborough</strain>
    </source>
</reference>
<comment type="function">
    <text evidence="1">Functions in two distinct reactions of the de novo folate biosynthetic pathway. Catalyzes the addition of a glutamate residue to dihydropteroate (7,8-dihydropteroate or H2Pte) to form dihydrofolate (7,8-dihydrofolate monoglutamate or H2Pte-Glu). Also catalyzes successive additions of L-glutamate to tetrahydrofolate or 10-formyltetrahydrofolate or 5,10-methylenetetrahydrofolate, leading to folylpolyglutamate derivatives.</text>
</comment>
<dbReference type="HOGENOM" id="CLU_015869_1_1_7"/>
<sequence>MTFRTYGDVVAHLEGLGLFHMDFGLDRMHAALAALDLTRPPYAVAQVVGTNGKGSTSTFLASIAQAHGLRTGLYTSPHFITPRERIRIDGRMLEADQWPLLGNRILDAGGANLTYFEFLTVLGALAFREAGVDMAVIEAGLGGTWDATTALAADILCVTPIGLDHQHVLGPTITAIATDKAGAMREGHVALTAPQCGEAFSALAQAAATRGTRLVQTAATTTLPAGTHLGLAGPHQRDNATLALAAWRTIAATRGWTPSEAAERHGLASAHIAGRFQRVEVRLSDLPVAGVRPADVLPAGFHPSDTHPARILPADSCPSENCPSGDCPAGPPPDVTIPSSIEDTPDADTTNPHPCRSLPFILDGAHNTHGLTALRTALEAQGLRPAAVIFSCLADKDTEALVPLLHDIAAGAPVIVPTIADNERAADGATLARRMGPNARAVPRLHDALHEAARLAGDVTPKHPVLLCGSLYLLAEFFTLRPDLLESPAEATGCAASR</sequence>
<dbReference type="PhylomeDB" id="Q727H3"/>
<dbReference type="InterPro" id="IPR036565">
    <property type="entry name" value="Mur-like_cat_sf"/>
</dbReference>
<dbReference type="OrthoDB" id="9809356at2"/>
<evidence type="ECO:0000313" key="23">
    <source>
        <dbReference type="Proteomes" id="UP000002194"/>
    </source>
</evidence>
<dbReference type="RefSeq" id="WP_010940142.1">
    <property type="nucleotide sequence ID" value="NC_002937.3"/>
</dbReference>
<dbReference type="GO" id="GO:0005737">
    <property type="term" value="C:cytoplasm"/>
    <property type="evidence" value="ECO:0007669"/>
    <property type="project" value="TreeGrafter"/>
</dbReference>
<dbReference type="InterPro" id="IPR036615">
    <property type="entry name" value="Mur_ligase_C_dom_sf"/>
</dbReference>
<organism evidence="22 23">
    <name type="scientific">Nitratidesulfovibrio vulgaris (strain ATCC 29579 / DSM 644 / CCUG 34227 / NCIMB 8303 / VKM B-1760 / Hildenborough)</name>
    <name type="common">Desulfovibrio vulgaris</name>
    <dbReference type="NCBI Taxonomy" id="882"/>
    <lineage>
        <taxon>Bacteria</taxon>
        <taxon>Pseudomonadati</taxon>
        <taxon>Thermodesulfobacteriota</taxon>
        <taxon>Desulfovibrionia</taxon>
        <taxon>Desulfovibrionales</taxon>
        <taxon>Desulfovibrionaceae</taxon>
        <taxon>Nitratidesulfovibrio</taxon>
    </lineage>
</organism>
<dbReference type="PATRIC" id="fig|882.5.peg.2602"/>
<comment type="pathway">
    <text evidence="3">Cofactor biosynthesis; tetrahydrofolylpolyglutamate biosynthesis.</text>
</comment>
<dbReference type="EC" id="6.3.2.17" evidence="6"/>
<gene>
    <name evidence="22" type="primary">folC</name>
    <name evidence="22" type="ordered locus">DVU_2882</name>
</gene>
<evidence type="ECO:0000256" key="20">
    <source>
        <dbReference type="ARBA" id="ARBA00049161"/>
    </source>
</evidence>
<proteinExistence type="inferred from homology"/>
<accession>Q727H3</accession>
<keyword evidence="10" id="KW-0547">Nucleotide-binding</keyword>
<protein>
    <recommendedName>
        <fullName evidence="7">Dihydrofolate synthase/folylpolyglutamate synthase</fullName>
        <ecNumber evidence="5">6.3.2.12</ecNumber>
        <ecNumber evidence="6">6.3.2.17</ecNumber>
    </recommendedName>
    <alternativeName>
        <fullName evidence="16">Folylpoly-gamma-glutamate synthetase-dihydrofolate synthetase</fullName>
    </alternativeName>
    <alternativeName>
        <fullName evidence="14">Folylpolyglutamate synthetase</fullName>
    </alternativeName>
    <alternativeName>
        <fullName evidence="15">Tetrahydrofolylpolyglutamate synthase</fullName>
    </alternativeName>
</protein>
<dbReference type="SUPFAM" id="SSF53623">
    <property type="entry name" value="MurD-like peptide ligases, catalytic domain"/>
    <property type="match status" value="1"/>
</dbReference>
<keyword evidence="8 22" id="KW-0436">Ligase</keyword>
<dbReference type="EnsemblBacteria" id="AAS97354">
    <property type="protein sequence ID" value="AAS97354"/>
    <property type="gene ID" value="DVU_2882"/>
</dbReference>
<evidence type="ECO:0000256" key="11">
    <source>
        <dbReference type="ARBA" id="ARBA00022840"/>
    </source>
</evidence>
<evidence type="ECO:0000256" key="1">
    <source>
        <dbReference type="ARBA" id="ARBA00002714"/>
    </source>
</evidence>
<name>Q727H3_NITV2</name>
<keyword evidence="9" id="KW-0479">Metal-binding</keyword>
<evidence type="ECO:0000256" key="4">
    <source>
        <dbReference type="ARBA" id="ARBA00008276"/>
    </source>
</evidence>
<evidence type="ECO:0000256" key="13">
    <source>
        <dbReference type="ARBA" id="ARBA00022909"/>
    </source>
</evidence>
<dbReference type="GO" id="GO:0004326">
    <property type="term" value="F:tetrahydrofolylpolyglutamate synthase activity"/>
    <property type="evidence" value="ECO:0007669"/>
    <property type="project" value="UniProtKB-EC"/>
</dbReference>
<comment type="catalytic activity">
    <reaction evidence="20">
        <text>7,8-dihydropteroate + L-glutamate + ATP = 7,8-dihydrofolate + ADP + phosphate + H(+)</text>
        <dbReference type="Rhea" id="RHEA:23584"/>
        <dbReference type="ChEBI" id="CHEBI:15378"/>
        <dbReference type="ChEBI" id="CHEBI:17839"/>
        <dbReference type="ChEBI" id="CHEBI:29985"/>
        <dbReference type="ChEBI" id="CHEBI:30616"/>
        <dbReference type="ChEBI" id="CHEBI:43474"/>
        <dbReference type="ChEBI" id="CHEBI:57451"/>
        <dbReference type="ChEBI" id="CHEBI:456216"/>
        <dbReference type="EC" id="6.3.2.12"/>
    </reaction>
</comment>
<evidence type="ECO:0000256" key="2">
    <source>
        <dbReference type="ARBA" id="ARBA00004799"/>
    </source>
</evidence>
<dbReference type="GO" id="GO:0005524">
    <property type="term" value="F:ATP binding"/>
    <property type="evidence" value="ECO:0007669"/>
    <property type="project" value="UniProtKB-KW"/>
</dbReference>
<dbReference type="PANTHER" id="PTHR11136:SF0">
    <property type="entry name" value="DIHYDROFOLATE SYNTHETASE-RELATED"/>
    <property type="match status" value="1"/>
</dbReference>
<dbReference type="PANTHER" id="PTHR11136">
    <property type="entry name" value="FOLYLPOLYGLUTAMATE SYNTHASE-RELATED"/>
    <property type="match status" value="1"/>
</dbReference>
<evidence type="ECO:0000256" key="14">
    <source>
        <dbReference type="ARBA" id="ARBA00030048"/>
    </source>
</evidence>
<dbReference type="EMBL" id="AE017285">
    <property type="protein sequence ID" value="AAS97354.1"/>
    <property type="molecule type" value="Genomic_DNA"/>
</dbReference>
<dbReference type="eggNOG" id="COG0285">
    <property type="taxonomic scope" value="Bacteria"/>
</dbReference>
<evidence type="ECO:0000256" key="12">
    <source>
        <dbReference type="ARBA" id="ARBA00022842"/>
    </source>
</evidence>
<evidence type="ECO:0000256" key="18">
    <source>
        <dbReference type="ARBA" id="ARBA00047808"/>
    </source>
</evidence>
<dbReference type="GO" id="GO:0046872">
    <property type="term" value="F:metal ion binding"/>
    <property type="evidence" value="ECO:0007669"/>
    <property type="project" value="UniProtKB-KW"/>
</dbReference>
<keyword evidence="11" id="KW-0067">ATP-binding</keyword>
<keyword evidence="13" id="KW-0289">Folate biosynthesis</keyword>
<comment type="catalytic activity">
    <reaction evidence="18">
        <text>10-formyltetrahydrofolyl-(gamma-L-Glu)(n) + L-glutamate + ATP = 10-formyltetrahydrofolyl-(gamma-L-Glu)(n+1) + ADP + phosphate + H(+)</text>
        <dbReference type="Rhea" id="RHEA:51904"/>
        <dbReference type="Rhea" id="RHEA-COMP:13088"/>
        <dbReference type="Rhea" id="RHEA-COMP:14300"/>
        <dbReference type="ChEBI" id="CHEBI:15378"/>
        <dbReference type="ChEBI" id="CHEBI:29985"/>
        <dbReference type="ChEBI" id="CHEBI:30616"/>
        <dbReference type="ChEBI" id="CHEBI:43474"/>
        <dbReference type="ChEBI" id="CHEBI:134413"/>
        <dbReference type="ChEBI" id="CHEBI:456216"/>
        <dbReference type="EC" id="6.3.2.17"/>
    </reaction>
</comment>
<dbReference type="InterPro" id="IPR004101">
    <property type="entry name" value="Mur_ligase_C"/>
</dbReference>
<evidence type="ECO:0000256" key="6">
    <source>
        <dbReference type="ARBA" id="ARBA00013025"/>
    </source>
</evidence>
<evidence type="ECO:0000256" key="17">
    <source>
        <dbReference type="ARBA" id="ARBA00047493"/>
    </source>
</evidence>
<dbReference type="Pfam" id="PF02875">
    <property type="entry name" value="Mur_ligase_C"/>
    <property type="match status" value="1"/>
</dbReference>
<dbReference type="KEGG" id="dvu:DVU_2882"/>
<keyword evidence="12" id="KW-0460">Magnesium</keyword>
<evidence type="ECO:0000256" key="3">
    <source>
        <dbReference type="ARBA" id="ARBA00005150"/>
    </source>
</evidence>
<evidence type="ECO:0000256" key="15">
    <source>
        <dbReference type="ARBA" id="ARBA00030592"/>
    </source>
</evidence>
<evidence type="ECO:0000256" key="10">
    <source>
        <dbReference type="ARBA" id="ARBA00022741"/>
    </source>
</evidence>
<evidence type="ECO:0000256" key="19">
    <source>
        <dbReference type="ARBA" id="ARBA00049035"/>
    </source>
</evidence>
<dbReference type="EC" id="6.3.2.12" evidence="5"/>
<comment type="catalytic activity">
    <reaction evidence="19">
        <text>(6R)-5,10-methylenetetrahydrofolyl-(gamma-L-Glu)(n) + L-glutamate + ATP = (6R)-5,10-methylenetetrahydrofolyl-(gamma-L-Glu)(n+1) + ADP + phosphate + H(+)</text>
        <dbReference type="Rhea" id="RHEA:51912"/>
        <dbReference type="Rhea" id="RHEA-COMP:13257"/>
        <dbReference type="Rhea" id="RHEA-COMP:13258"/>
        <dbReference type="ChEBI" id="CHEBI:15378"/>
        <dbReference type="ChEBI" id="CHEBI:29985"/>
        <dbReference type="ChEBI" id="CHEBI:30616"/>
        <dbReference type="ChEBI" id="CHEBI:43474"/>
        <dbReference type="ChEBI" id="CHEBI:136572"/>
        <dbReference type="ChEBI" id="CHEBI:456216"/>
        <dbReference type="EC" id="6.3.2.17"/>
    </reaction>
</comment>
<dbReference type="GO" id="GO:0046656">
    <property type="term" value="P:folic acid biosynthetic process"/>
    <property type="evidence" value="ECO:0007669"/>
    <property type="project" value="UniProtKB-KW"/>
</dbReference>
<comment type="pathway">
    <text evidence="2">Cofactor biosynthesis; tetrahydrofolate biosynthesis; 7,8-dihydrofolate from 2-amino-4-hydroxy-6-hydroxymethyl-7,8-dihydropteridine diphosphate and 4-aminobenzoate: step 2/2.</text>
</comment>
<keyword evidence="23" id="KW-1185">Reference proteome</keyword>
<dbReference type="GO" id="GO:0008841">
    <property type="term" value="F:dihydrofolate synthase activity"/>
    <property type="evidence" value="ECO:0007669"/>
    <property type="project" value="UniProtKB-EC"/>
</dbReference>
<evidence type="ECO:0000259" key="21">
    <source>
        <dbReference type="Pfam" id="PF02875"/>
    </source>
</evidence>
<dbReference type="Proteomes" id="UP000002194">
    <property type="component" value="Chromosome"/>
</dbReference>
<dbReference type="Gene3D" id="3.90.190.20">
    <property type="entry name" value="Mur ligase, C-terminal domain"/>
    <property type="match status" value="1"/>
</dbReference>
<dbReference type="Gene3D" id="3.40.1190.10">
    <property type="entry name" value="Mur-like, catalytic domain"/>
    <property type="match status" value="1"/>
</dbReference>
<evidence type="ECO:0000256" key="8">
    <source>
        <dbReference type="ARBA" id="ARBA00022598"/>
    </source>
</evidence>
<dbReference type="AlphaFoldDB" id="Q727H3"/>
<comment type="catalytic activity">
    <reaction evidence="17">
        <text>(6S)-5,6,7,8-tetrahydrofolyl-(gamma-L-Glu)(n) + L-glutamate + ATP = (6S)-5,6,7,8-tetrahydrofolyl-(gamma-L-Glu)(n+1) + ADP + phosphate + H(+)</text>
        <dbReference type="Rhea" id="RHEA:10580"/>
        <dbReference type="Rhea" id="RHEA-COMP:14738"/>
        <dbReference type="Rhea" id="RHEA-COMP:14740"/>
        <dbReference type="ChEBI" id="CHEBI:15378"/>
        <dbReference type="ChEBI" id="CHEBI:29985"/>
        <dbReference type="ChEBI" id="CHEBI:30616"/>
        <dbReference type="ChEBI" id="CHEBI:43474"/>
        <dbReference type="ChEBI" id="CHEBI:141005"/>
        <dbReference type="ChEBI" id="CHEBI:456216"/>
        <dbReference type="EC" id="6.3.2.17"/>
    </reaction>
</comment>
<evidence type="ECO:0000256" key="5">
    <source>
        <dbReference type="ARBA" id="ARBA00013023"/>
    </source>
</evidence>
<feature type="domain" description="Mur ligase C-terminal" evidence="21">
    <location>
        <begin position="359"/>
        <end position="470"/>
    </location>
</feature>